<dbReference type="InterPro" id="IPR011009">
    <property type="entry name" value="Kinase-like_dom_sf"/>
</dbReference>
<proteinExistence type="predicted"/>
<dbReference type="OrthoDB" id="3068682at2759"/>
<keyword evidence="4" id="KW-1185">Reference proteome</keyword>
<dbReference type="Gene3D" id="1.10.510.10">
    <property type="entry name" value="Transferase(Phosphotransferase) domain 1"/>
    <property type="match status" value="1"/>
</dbReference>
<accession>A0A5C3KV46</accession>
<evidence type="ECO:0000313" key="4">
    <source>
        <dbReference type="Proteomes" id="UP000307440"/>
    </source>
</evidence>
<dbReference type="InterPro" id="IPR008266">
    <property type="entry name" value="Tyr_kinase_AS"/>
</dbReference>
<dbReference type="SUPFAM" id="SSF56112">
    <property type="entry name" value="Protein kinase-like (PK-like)"/>
    <property type="match status" value="1"/>
</dbReference>
<dbReference type="STRING" id="230819.A0A5C3KV46"/>
<dbReference type="PANTHER" id="PTHR38248">
    <property type="entry name" value="FUNK1 6"/>
    <property type="match status" value="1"/>
</dbReference>
<protein>
    <recommendedName>
        <fullName evidence="2">Fungal-type protein kinase domain-containing protein</fullName>
    </recommendedName>
</protein>
<dbReference type="PANTHER" id="PTHR38248:SF2">
    <property type="entry name" value="FUNK1 11"/>
    <property type="match status" value="1"/>
</dbReference>
<feature type="region of interest" description="Disordered" evidence="1">
    <location>
        <begin position="208"/>
        <end position="309"/>
    </location>
</feature>
<dbReference type="Pfam" id="PF17667">
    <property type="entry name" value="Pkinase_fungal"/>
    <property type="match status" value="1"/>
</dbReference>
<dbReference type="Proteomes" id="UP000307440">
    <property type="component" value="Unassembled WGS sequence"/>
</dbReference>
<feature type="domain" description="Fungal-type protein kinase" evidence="2">
    <location>
        <begin position="6"/>
        <end position="92"/>
    </location>
</feature>
<feature type="compositionally biased region" description="Basic residues" evidence="1">
    <location>
        <begin position="278"/>
        <end position="289"/>
    </location>
</feature>
<evidence type="ECO:0000313" key="3">
    <source>
        <dbReference type="EMBL" id="TFK24539.1"/>
    </source>
</evidence>
<gene>
    <name evidence="3" type="ORF">FA15DRAFT_655853</name>
</gene>
<sequence length="327" mass="37372">MYFLLAHAGLIERSILHRDISTKNILLGRPNKTRKGCGGVLIDMDMAIWYNKSRKLPRPTIEHSKPNPLKKFVHPHDHMDDLESFFYILYYLAFCYTSSRIVHAEVPSEVKRWDSADPHSSMNNKKAFVFDPLPDFGPISPFWGKAVRKLLTGFHSIIRAVVWEKGACTTAEEADASRAAQVPKYNEILDIFRIAIQEHAKEIANAPPVPVTQLPQPEPSVPVRPDCPSLAEPEQRRVQAPALVQVRASGNLERNAPLKTPSHGRHLLSSGDPQSNRRTAKQRQRRWHRQQQQQQQWNSRKRQGVSRHRLDPLTVLAGWLRDPRSPT</sequence>
<dbReference type="InterPro" id="IPR040976">
    <property type="entry name" value="Pkinase_fungal"/>
</dbReference>
<dbReference type="AlphaFoldDB" id="A0A5C3KV46"/>
<evidence type="ECO:0000259" key="2">
    <source>
        <dbReference type="Pfam" id="PF17667"/>
    </source>
</evidence>
<organism evidence="3 4">
    <name type="scientific">Coprinopsis marcescibilis</name>
    <name type="common">Agaric fungus</name>
    <name type="synonym">Psathyrella marcescibilis</name>
    <dbReference type="NCBI Taxonomy" id="230819"/>
    <lineage>
        <taxon>Eukaryota</taxon>
        <taxon>Fungi</taxon>
        <taxon>Dikarya</taxon>
        <taxon>Basidiomycota</taxon>
        <taxon>Agaricomycotina</taxon>
        <taxon>Agaricomycetes</taxon>
        <taxon>Agaricomycetidae</taxon>
        <taxon>Agaricales</taxon>
        <taxon>Agaricineae</taxon>
        <taxon>Psathyrellaceae</taxon>
        <taxon>Coprinopsis</taxon>
    </lineage>
</organism>
<dbReference type="GO" id="GO:0004672">
    <property type="term" value="F:protein kinase activity"/>
    <property type="evidence" value="ECO:0007669"/>
    <property type="project" value="InterPro"/>
</dbReference>
<dbReference type="PROSITE" id="PS00109">
    <property type="entry name" value="PROTEIN_KINASE_TYR"/>
    <property type="match status" value="1"/>
</dbReference>
<name>A0A5C3KV46_COPMA</name>
<reference evidence="3 4" key="1">
    <citation type="journal article" date="2019" name="Nat. Ecol. Evol.">
        <title>Megaphylogeny resolves global patterns of mushroom evolution.</title>
        <authorList>
            <person name="Varga T."/>
            <person name="Krizsan K."/>
            <person name="Foldi C."/>
            <person name="Dima B."/>
            <person name="Sanchez-Garcia M."/>
            <person name="Sanchez-Ramirez S."/>
            <person name="Szollosi G.J."/>
            <person name="Szarkandi J.G."/>
            <person name="Papp V."/>
            <person name="Albert L."/>
            <person name="Andreopoulos W."/>
            <person name="Angelini C."/>
            <person name="Antonin V."/>
            <person name="Barry K.W."/>
            <person name="Bougher N.L."/>
            <person name="Buchanan P."/>
            <person name="Buyck B."/>
            <person name="Bense V."/>
            <person name="Catcheside P."/>
            <person name="Chovatia M."/>
            <person name="Cooper J."/>
            <person name="Damon W."/>
            <person name="Desjardin D."/>
            <person name="Finy P."/>
            <person name="Geml J."/>
            <person name="Haridas S."/>
            <person name="Hughes K."/>
            <person name="Justo A."/>
            <person name="Karasinski D."/>
            <person name="Kautmanova I."/>
            <person name="Kiss B."/>
            <person name="Kocsube S."/>
            <person name="Kotiranta H."/>
            <person name="LaButti K.M."/>
            <person name="Lechner B.E."/>
            <person name="Liimatainen K."/>
            <person name="Lipzen A."/>
            <person name="Lukacs Z."/>
            <person name="Mihaltcheva S."/>
            <person name="Morgado L.N."/>
            <person name="Niskanen T."/>
            <person name="Noordeloos M.E."/>
            <person name="Ohm R.A."/>
            <person name="Ortiz-Santana B."/>
            <person name="Ovrebo C."/>
            <person name="Racz N."/>
            <person name="Riley R."/>
            <person name="Savchenko A."/>
            <person name="Shiryaev A."/>
            <person name="Soop K."/>
            <person name="Spirin V."/>
            <person name="Szebenyi C."/>
            <person name="Tomsovsky M."/>
            <person name="Tulloss R.E."/>
            <person name="Uehling J."/>
            <person name="Grigoriev I.V."/>
            <person name="Vagvolgyi C."/>
            <person name="Papp T."/>
            <person name="Martin F.M."/>
            <person name="Miettinen O."/>
            <person name="Hibbett D.S."/>
            <person name="Nagy L.G."/>
        </authorList>
    </citation>
    <scope>NUCLEOTIDE SEQUENCE [LARGE SCALE GENOMIC DNA]</scope>
    <source>
        <strain evidence="3 4">CBS 121175</strain>
    </source>
</reference>
<dbReference type="EMBL" id="ML210199">
    <property type="protein sequence ID" value="TFK24539.1"/>
    <property type="molecule type" value="Genomic_DNA"/>
</dbReference>
<evidence type="ECO:0000256" key="1">
    <source>
        <dbReference type="SAM" id="MobiDB-lite"/>
    </source>
</evidence>